<evidence type="ECO:0000313" key="1">
    <source>
        <dbReference type="EMBL" id="MBX7502553.1"/>
    </source>
</evidence>
<dbReference type="InterPro" id="IPR011051">
    <property type="entry name" value="RmlC_Cupin_sf"/>
</dbReference>
<dbReference type="EMBL" id="JAIGNU010000003">
    <property type="protein sequence ID" value="MBX7502553.1"/>
    <property type="molecule type" value="Genomic_DNA"/>
</dbReference>
<proteinExistence type="predicted"/>
<reference evidence="1 2" key="1">
    <citation type="submission" date="2021-08" db="EMBL/GenBank/DDBJ databases">
        <title>Comparative Genomics Analysis of the Genus Qipengyuania Reveals Extensive Genetic Diversity and Metabolic Versatility, Including the Description of Fifteen Novel Species.</title>
        <authorList>
            <person name="Liu Y."/>
        </authorList>
    </citation>
    <scope>NUCLEOTIDE SEQUENCE [LARGE SCALE GENOMIC DNA]</scope>
    <source>
        <strain evidence="1 2">YG27</strain>
    </source>
</reference>
<gene>
    <name evidence="1" type="ORF">K3181_14005</name>
</gene>
<sequence>MNTSARSQTTGHQRLFDRDRFIEDCVSAHRSTGMEAVREVLAEAIRDHRAVLKTLGGPTKAGLDVMHTSPDFTIFAAHWTPQMNLLPHDHMMKALIGIYTGREDNILWRHGEEGIEAYEANCLFEGDIAALPSHAIHSVTNPLQRFTGGIHIYDGDFFATERHQWDPETLAEAPSDGEAIKAMFAAENERLFGRDSN</sequence>
<keyword evidence="2" id="KW-1185">Reference proteome</keyword>
<dbReference type="SUPFAM" id="SSF51182">
    <property type="entry name" value="RmlC-like cupins"/>
    <property type="match status" value="1"/>
</dbReference>
<dbReference type="InterPro" id="IPR014710">
    <property type="entry name" value="RmlC-like_jellyroll"/>
</dbReference>
<dbReference type="Proteomes" id="UP000782554">
    <property type="component" value="Unassembled WGS sequence"/>
</dbReference>
<evidence type="ECO:0000313" key="2">
    <source>
        <dbReference type="Proteomes" id="UP000782554"/>
    </source>
</evidence>
<name>A0ABS7JY28_9SPHN</name>
<organism evidence="1 2">
    <name type="scientific">Qipengyuania mesophila</name>
    <dbReference type="NCBI Taxonomy" id="2867246"/>
    <lineage>
        <taxon>Bacteria</taxon>
        <taxon>Pseudomonadati</taxon>
        <taxon>Pseudomonadota</taxon>
        <taxon>Alphaproteobacteria</taxon>
        <taxon>Sphingomonadales</taxon>
        <taxon>Erythrobacteraceae</taxon>
        <taxon>Qipengyuania</taxon>
    </lineage>
</organism>
<evidence type="ECO:0008006" key="3">
    <source>
        <dbReference type="Google" id="ProtNLM"/>
    </source>
</evidence>
<dbReference type="RefSeq" id="WP_221603734.1">
    <property type="nucleotide sequence ID" value="NZ_JAIGNU010000003.1"/>
</dbReference>
<protein>
    <recommendedName>
        <fullName evidence="3">Cupin</fullName>
    </recommendedName>
</protein>
<accession>A0ABS7JY28</accession>
<comment type="caution">
    <text evidence="1">The sequence shown here is derived from an EMBL/GenBank/DDBJ whole genome shotgun (WGS) entry which is preliminary data.</text>
</comment>
<dbReference type="Gene3D" id="2.60.120.10">
    <property type="entry name" value="Jelly Rolls"/>
    <property type="match status" value="1"/>
</dbReference>